<keyword evidence="1" id="KW-0732">Signal</keyword>
<reference evidence="3" key="1">
    <citation type="journal article" date="2018" name="Nat. Microbiol.">
        <title>Leveraging single-cell genomics to expand the fungal tree of life.</title>
        <authorList>
            <person name="Ahrendt S.R."/>
            <person name="Quandt C.A."/>
            <person name="Ciobanu D."/>
            <person name="Clum A."/>
            <person name="Salamov A."/>
            <person name="Andreopoulos B."/>
            <person name="Cheng J.F."/>
            <person name="Woyke T."/>
            <person name="Pelin A."/>
            <person name="Henrissat B."/>
            <person name="Reynolds N.K."/>
            <person name="Benny G.L."/>
            <person name="Smith M.E."/>
            <person name="James T.Y."/>
            <person name="Grigoriev I.V."/>
        </authorList>
    </citation>
    <scope>NUCLEOTIDE SEQUENCE [LARGE SCALE GENOMIC DNA]</scope>
</reference>
<sequence>MTRQPLAILILTIALLASSALASPKGIKAPKIKIPSFGGSKGGSSSSGSTVGGGRKTFSSGSFGLSGYHPIIVPYPMPYYHSGGIYNGSPDSHGQNPSNLTSQAPSFNRMTMNVQFYQSQPLKSFPTRVVFKNLPAQTRLVHTAEPAFTNLKGLDAGPEAEWDIRWAKIDLKTPNITVNDVSVFQITLNGNETCLTSRAISRVADPNNSTKIDEYRDVGAMPVFDKCNKHGYSRTLFPGDTTAPDGDQAENLDGINPENLSDAAFFDEFAATLWFATDDTSDNQGAFHINSYQGALRELWTCLREDGTLQPCDNGIADLQWSITDLTPQGPKASSS</sequence>
<proteinExistence type="predicted"/>
<organism evidence="2 3">
    <name type="scientific">Piptocephalis cylindrospora</name>
    <dbReference type="NCBI Taxonomy" id="1907219"/>
    <lineage>
        <taxon>Eukaryota</taxon>
        <taxon>Fungi</taxon>
        <taxon>Fungi incertae sedis</taxon>
        <taxon>Zoopagomycota</taxon>
        <taxon>Zoopagomycotina</taxon>
        <taxon>Zoopagomycetes</taxon>
        <taxon>Zoopagales</taxon>
        <taxon>Piptocephalidaceae</taxon>
        <taxon>Piptocephalis</taxon>
    </lineage>
</organism>
<keyword evidence="3" id="KW-1185">Reference proteome</keyword>
<dbReference type="AlphaFoldDB" id="A0A4P9Y2H9"/>
<gene>
    <name evidence="2" type="ORF">BJ684DRAFT_16513</name>
</gene>
<feature type="chain" id="PRO_5020324247" evidence="1">
    <location>
        <begin position="23"/>
        <end position="336"/>
    </location>
</feature>
<accession>A0A4P9Y2H9</accession>
<dbReference type="OrthoDB" id="5700929at2759"/>
<evidence type="ECO:0000313" key="3">
    <source>
        <dbReference type="Proteomes" id="UP000267251"/>
    </source>
</evidence>
<dbReference type="Proteomes" id="UP000267251">
    <property type="component" value="Unassembled WGS sequence"/>
</dbReference>
<evidence type="ECO:0000313" key="2">
    <source>
        <dbReference type="EMBL" id="RKP13047.1"/>
    </source>
</evidence>
<name>A0A4P9Y2H9_9FUNG</name>
<feature type="signal peptide" evidence="1">
    <location>
        <begin position="1"/>
        <end position="22"/>
    </location>
</feature>
<evidence type="ECO:0000256" key="1">
    <source>
        <dbReference type="SAM" id="SignalP"/>
    </source>
</evidence>
<dbReference type="EMBL" id="KZ988123">
    <property type="protein sequence ID" value="RKP13047.1"/>
    <property type="molecule type" value="Genomic_DNA"/>
</dbReference>
<protein>
    <submittedName>
        <fullName evidence="2">Uncharacterized protein</fullName>
    </submittedName>
</protein>